<evidence type="ECO:0000313" key="7">
    <source>
        <dbReference type="Proteomes" id="UP000267029"/>
    </source>
</evidence>
<feature type="compositionally biased region" description="Basic and acidic residues" evidence="4">
    <location>
        <begin position="1753"/>
        <end position="1765"/>
    </location>
</feature>
<dbReference type="GO" id="GO:0005085">
    <property type="term" value="F:guanyl-nucleotide exchange factor activity"/>
    <property type="evidence" value="ECO:0007669"/>
    <property type="project" value="UniProtKB-KW"/>
</dbReference>
<organism evidence="6 7">
    <name type="scientific">Mesocestoides corti</name>
    <name type="common">Flatworm</name>
    <dbReference type="NCBI Taxonomy" id="53468"/>
    <lineage>
        <taxon>Eukaryota</taxon>
        <taxon>Metazoa</taxon>
        <taxon>Spiralia</taxon>
        <taxon>Lophotrochozoa</taxon>
        <taxon>Platyhelminthes</taxon>
        <taxon>Cestoda</taxon>
        <taxon>Eucestoda</taxon>
        <taxon>Cyclophyllidea</taxon>
        <taxon>Mesocestoididae</taxon>
        <taxon>Mesocestoides</taxon>
    </lineage>
</organism>
<feature type="coiled-coil region" evidence="3">
    <location>
        <begin position="1594"/>
        <end position="1631"/>
    </location>
</feature>
<dbReference type="InterPro" id="IPR019748">
    <property type="entry name" value="FERM_central"/>
</dbReference>
<protein>
    <recommendedName>
        <fullName evidence="5">FERM domain-containing protein</fullName>
    </recommendedName>
</protein>
<feature type="compositionally biased region" description="Basic residues" evidence="4">
    <location>
        <begin position="1189"/>
        <end position="1198"/>
    </location>
</feature>
<dbReference type="Pfam" id="PF09380">
    <property type="entry name" value="FERM_C"/>
    <property type="match status" value="1"/>
</dbReference>
<feature type="compositionally biased region" description="Basic residues" evidence="4">
    <location>
        <begin position="2148"/>
        <end position="2161"/>
    </location>
</feature>
<dbReference type="PRINTS" id="PR00661">
    <property type="entry name" value="ERMFAMILY"/>
</dbReference>
<feature type="compositionally biased region" description="Basic residues" evidence="4">
    <location>
        <begin position="1719"/>
        <end position="1736"/>
    </location>
</feature>
<dbReference type="SUPFAM" id="SSF50729">
    <property type="entry name" value="PH domain-like"/>
    <property type="match status" value="1"/>
</dbReference>
<evidence type="ECO:0000256" key="2">
    <source>
        <dbReference type="ARBA" id="ARBA00022737"/>
    </source>
</evidence>
<dbReference type="FunFam" id="2.30.29.30:FF:000002">
    <property type="entry name" value="Band 4.1-like protein 5 isoform 1"/>
    <property type="match status" value="1"/>
</dbReference>
<feature type="compositionally biased region" description="Basic residues" evidence="4">
    <location>
        <begin position="1119"/>
        <end position="1128"/>
    </location>
</feature>
<dbReference type="SMART" id="SM01196">
    <property type="entry name" value="FERM_C"/>
    <property type="match status" value="1"/>
</dbReference>
<dbReference type="InterPro" id="IPR019749">
    <property type="entry name" value="Band_41_domain"/>
</dbReference>
<accession>A0A158QS65</accession>
<dbReference type="InterPro" id="IPR000299">
    <property type="entry name" value="FERM_domain"/>
</dbReference>
<feature type="region of interest" description="Disordered" evidence="4">
    <location>
        <begin position="839"/>
        <end position="859"/>
    </location>
</feature>
<evidence type="ECO:0000259" key="5">
    <source>
        <dbReference type="PROSITE" id="PS50057"/>
    </source>
</evidence>
<feature type="compositionally biased region" description="Basic residues" evidence="4">
    <location>
        <begin position="989"/>
        <end position="1016"/>
    </location>
</feature>
<feature type="region of interest" description="Disordered" evidence="4">
    <location>
        <begin position="337"/>
        <end position="359"/>
    </location>
</feature>
<dbReference type="SUPFAM" id="SSF54236">
    <property type="entry name" value="Ubiquitin-like"/>
    <property type="match status" value="1"/>
</dbReference>
<dbReference type="InterPro" id="IPR029071">
    <property type="entry name" value="Ubiquitin-like_domsf"/>
</dbReference>
<proteinExistence type="predicted"/>
<feature type="compositionally biased region" description="Acidic residues" evidence="4">
    <location>
        <begin position="2022"/>
        <end position="2036"/>
    </location>
</feature>
<sequence>MSLDITEKNNTIEKKVKSINARVLHLDETSHSFDLQHHASGAELYLQVIRKFNILESDYFDLEYMNEDGIRCWVDHTRPLVRQISHGQEFVFRFCVKFYTPHPNLLEEEYTRYLFALQIKRDLITGILICSENTAALLGSYIVQAEIGDFIKEEYRDISYLRTLKILHEPNDDRLRRVMDFHKNHIGMSPTDADFALLDTARKVEFYGVRLHPARDVEGLPMSLSVTHLGLGVFQNLTKINSFSWAKIRKLSFRRKRFLIKLHSMDYDVIEFLFDSRDNCKRFWKKCIEHHAFFRCPLQERSRQRRPKVVTKGSSFRYIGRTQKELVRFMRENNLRRPPFERPSTARRAHPTMLTGPNYAHARMGTMSMTLRSKSADHRRQQLLDSSQIHLHGGILGGSRGFLEQVGASVTNANQLKRAHSSFVPSSANIGMATGAMATSGYSTMGGSSSGGQLAGEGLDGDGESLDRGGGREEVQQEGLITTVPPSTTSRVDFDGPPSPVATIPPAVLASTASINTSIETSAAVPSKPLRSTVAASRGQNSEIIGTSFTGALRRQTSLAERRPCDLYGQEKAEEELGLYSKQMSASALCTFGHQPQIPTQTLGEETGAEQPVPATTTSFISDSIMTTAQVRPLFARDAATGSMKFAVNGERTLQPHTAHMQSYLRVTCDVIMVLKTEGLLQAEETFEETHLPPSMSLLGDTCHCKTTSTQTIPAAGDGEDGVETEDAPIIETAEALGSLNPGKCGRKKYHQHSNQSSSGRIDSIFDGGTDSSATAAQIVGIDQWSSSGTESTTGVILRSRTTAEWSTEQNEKLNLEAKTTNVTSEHTPDCLRRMEKTEKTMPPSTVLPIDTLPARPCQSKKGAPSYGFSYGFSRSIPAGVHLAGLPDAPESNPFQNPHDVTYPPNLVQERHGHLMSEKPFPFPEIPTFGFVPRHPAHSAHMLAPHNCNIQGSFYDERMTPCLYMHPLRLQVTSILIYLINPKDMKVCQRSHRGSGSGQHRHHHHHNRHHHRRSYHRRDEHISHGLPPPPDICCHSQPRYTYGNCNDESPSQKRSQRKHESKSLKGLYETQPSMTARRSKQQQGDLNELHQPKSSASPSSLKLLEGDFAEVEPPALPSRAHHSHRNHRPSGSPQPPTLPPKPGEGKDESQLCKIHPPIPPAIPVASKHRQTDAKLFKTENWKQTLPNAGHHHHHHCHTHEHGDQPEAPHLQKRRPVQSPTLIGEEPQSLGISSPVLGDDRSRMGSTRTSPLPPASTAKNVTASKEYMEKIGAQNASIEALRRELRSVETASSVTTITGSSVGRSIVVTARTLLDRPGGCSPVPSPGSTGPHLPPSISPSNEAAARLADASASASLGDLRNTITGNASGSGDVAVKKTEHTRSEKDPNSLLIAPQDATYLESESDSSPEQVTTDTVRRSLLPNPPKRSHFPLAGEAPKPPSLPRSSSISNSRSSESSSVVSYSRSQSLFSHGAMQSNESSLTGRSSPTDLSSDGEANSSSVSPVPEYSRQRKHHHHHPCHECAFRSHGHLHAFASSSHRSLSRQHHQRHGDFHDKKSSGKRSKSSHSSREMRPDSVLLKTLINDEIALETIAHQQKLLKRELAKQKQLAAELEEAKRRTQQLLEENSQLEKKIVVLPKKEEKEKESGVKEQEGEVISTAGSSHREHHRSSSGRRRHHHRRNKHRQHSSESEAEDPSENKYDNSKSPISERREEETAKRASYQRHSHSKGRHRRHHRTDRSEKVPSQSEPQQQKQAKEVPENSKDMKMPLQSREQPPDQKIGQKNETQVVANAEDPTESKENFSQSGEGLPPTPSPPHSPPPQQERLTATVCVTDISPLSKTTNPIQGAAEDQTHKSADQSLPAAHKVTQQPLSIQSTDETGLAKCIIKEVLKQTSKRGDCKPYSDPSSPTQSSSSNMLFSKSCLLGDHSTTELIKRVLIFAFGKSWYSITETSRFSFQAKPLDDNFVSSVDPSHHHELTGTSLEPVPEGRVAESYSLSRPYRAELSTFLDTIKNQAIYKEYEGESENSDVDVEEVDSDSTSASEGSEEIEPFPLPPAPPPDLNTADAPPQSTLTQSKRGRELHEVVSEVESGTLSELALVIHSAPLKPVTPVRLSKASVMDKPEMKVDCSNTSSNEIRTGSAAVVTPSKKSRTRRKATRQRQRSVPEMKPASDDAAEV</sequence>
<feature type="compositionally biased region" description="Polar residues" evidence="4">
    <location>
        <begin position="786"/>
        <end position="809"/>
    </location>
</feature>
<dbReference type="Proteomes" id="UP000267029">
    <property type="component" value="Unassembled WGS sequence"/>
</dbReference>
<feature type="compositionally biased region" description="Pro residues" evidence="4">
    <location>
        <begin position="2051"/>
        <end position="2060"/>
    </location>
</feature>
<feature type="compositionally biased region" description="Polar residues" evidence="4">
    <location>
        <begin position="1404"/>
        <end position="1413"/>
    </location>
</feature>
<feature type="region of interest" description="Disordered" evidence="4">
    <location>
        <begin position="1044"/>
        <end position="1100"/>
    </location>
</feature>
<dbReference type="CDD" id="cd14473">
    <property type="entry name" value="FERM_B-lobe"/>
    <property type="match status" value="1"/>
</dbReference>
<dbReference type="Gene3D" id="3.10.20.90">
    <property type="entry name" value="Phosphatidylinositol 3-kinase Catalytic Subunit, Chain A, domain 1"/>
    <property type="match status" value="1"/>
</dbReference>
<keyword evidence="7" id="KW-1185">Reference proteome</keyword>
<dbReference type="InterPro" id="IPR051835">
    <property type="entry name" value="RAC1-GEF"/>
</dbReference>
<feature type="region of interest" description="Disordered" evidence="4">
    <location>
        <begin position="1638"/>
        <end position="1823"/>
    </location>
</feature>
<name>A0A158QS65_MESCO</name>
<dbReference type="OrthoDB" id="6589456at2759"/>
<feature type="region of interest" description="Disordered" evidence="4">
    <location>
        <begin position="1895"/>
        <end position="1914"/>
    </location>
</feature>
<feature type="compositionally biased region" description="Polar residues" evidence="4">
    <location>
        <begin position="2128"/>
        <end position="2137"/>
    </location>
</feature>
<feature type="compositionally biased region" description="Pro residues" evidence="4">
    <location>
        <begin position="1132"/>
        <end position="1142"/>
    </location>
</feature>
<feature type="compositionally biased region" description="Polar residues" evidence="4">
    <location>
        <begin position="1742"/>
        <end position="1752"/>
    </location>
</feature>
<dbReference type="Pfam" id="PF08736">
    <property type="entry name" value="FA"/>
    <property type="match status" value="1"/>
</dbReference>
<dbReference type="FunFam" id="1.20.80.10:FF:000005">
    <property type="entry name" value="FERM, RhoGEF and pleckstrin domain-containing protein 1"/>
    <property type="match status" value="1"/>
</dbReference>
<dbReference type="GO" id="GO:0008092">
    <property type="term" value="F:cytoskeletal protein binding"/>
    <property type="evidence" value="ECO:0007669"/>
    <property type="project" value="InterPro"/>
</dbReference>
<feature type="compositionally biased region" description="Low complexity" evidence="4">
    <location>
        <begin position="1442"/>
        <end position="1469"/>
    </location>
</feature>
<reference evidence="6 7" key="1">
    <citation type="submission" date="2018-10" db="EMBL/GenBank/DDBJ databases">
        <authorList>
            <consortium name="Pathogen Informatics"/>
        </authorList>
    </citation>
    <scope>NUCLEOTIDE SEQUENCE [LARGE SCALE GENOMIC DNA]</scope>
</reference>
<dbReference type="Gene3D" id="1.20.80.10">
    <property type="match status" value="1"/>
</dbReference>
<dbReference type="PRINTS" id="PR00935">
    <property type="entry name" value="BAND41"/>
</dbReference>
<keyword evidence="1" id="KW-0344">Guanine-nucleotide releasing factor</keyword>
<feature type="region of interest" description="Disordered" evidence="4">
    <location>
        <begin position="444"/>
        <end position="477"/>
    </location>
</feature>
<feature type="region of interest" description="Disordered" evidence="4">
    <location>
        <begin position="1316"/>
        <end position="1348"/>
    </location>
</feature>
<dbReference type="InterPro" id="IPR011993">
    <property type="entry name" value="PH-like_dom_sf"/>
</dbReference>
<dbReference type="InterPro" id="IPR018980">
    <property type="entry name" value="FERM_PH-like_C"/>
</dbReference>
<dbReference type="SMART" id="SM00295">
    <property type="entry name" value="B41"/>
    <property type="match status" value="1"/>
</dbReference>
<dbReference type="PANTHER" id="PTHR45858">
    <property type="entry name" value="FERM DOMAIN CONTAINING PROTEIN"/>
    <property type="match status" value="1"/>
</dbReference>
<dbReference type="CDD" id="cd17098">
    <property type="entry name" value="FERM_F1_FARP1_like"/>
    <property type="match status" value="1"/>
</dbReference>
<evidence type="ECO:0000256" key="1">
    <source>
        <dbReference type="ARBA" id="ARBA00022658"/>
    </source>
</evidence>
<dbReference type="InterPro" id="IPR014847">
    <property type="entry name" value="FA"/>
</dbReference>
<dbReference type="PROSITE" id="PS50057">
    <property type="entry name" value="FERM_3"/>
    <property type="match status" value="1"/>
</dbReference>
<keyword evidence="3" id="KW-0175">Coiled coil</keyword>
<dbReference type="InterPro" id="IPR018979">
    <property type="entry name" value="FERM_N"/>
</dbReference>
<dbReference type="PANTHER" id="PTHR45858:SF5">
    <property type="entry name" value="MOESIN_EZRIN_RADIXIN HOMOLOG 1"/>
    <property type="match status" value="1"/>
</dbReference>
<dbReference type="Pfam" id="PF00373">
    <property type="entry name" value="FERM_M"/>
    <property type="match status" value="1"/>
</dbReference>
<dbReference type="InterPro" id="IPR000798">
    <property type="entry name" value="Ez/rad/moesin-like"/>
</dbReference>
<dbReference type="InterPro" id="IPR014352">
    <property type="entry name" value="FERM/acyl-CoA-bd_prot_sf"/>
</dbReference>
<feature type="compositionally biased region" description="Basic and acidic residues" evidence="4">
    <location>
        <begin position="1638"/>
        <end position="1651"/>
    </location>
</feature>
<dbReference type="FunFam" id="3.10.20.90:FF:000040">
    <property type="entry name" value="FERM, RhoGEF and pleckstrin domain-containing protein"/>
    <property type="match status" value="1"/>
</dbReference>
<dbReference type="CDD" id="cd13193">
    <property type="entry name" value="FERM_C_FARP1-like"/>
    <property type="match status" value="1"/>
</dbReference>
<feature type="compositionally biased region" description="Polar residues" evidence="4">
    <location>
        <begin position="1070"/>
        <end position="1085"/>
    </location>
</feature>
<dbReference type="InterPro" id="IPR041788">
    <property type="entry name" value="FARP1/FARP2/FRMD7_FERM_C"/>
</dbReference>
<feature type="compositionally biased region" description="Low complexity" evidence="4">
    <location>
        <begin position="1902"/>
        <end position="1914"/>
    </location>
</feature>
<feature type="compositionally biased region" description="Basic residues" evidence="4">
    <location>
        <begin position="1663"/>
        <end position="1684"/>
    </location>
</feature>
<feature type="compositionally biased region" description="Polar residues" evidence="4">
    <location>
        <begin position="1044"/>
        <end position="1053"/>
    </location>
</feature>
<feature type="compositionally biased region" description="Polar residues" evidence="4">
    <location>
        <begin position="1472"/>
        <end position="1501"/>
    </location>
</feature>
<feature type="region of interest" description="Disordered" evidence="4">
    <location>
        <begin position="1969"/>
        <end position="1990"/>
    </location>
</feature>
<feature type="region of interest" description="Disordered" evidence="4">
    <location>
        <begin position="2021"/>
        <end position="2084"/>
    </location>
</feature>
<feature type="compositionally biased region" description="Pro residues" evidence="4">
    <location>
        <begin position="1809"/>
        <end position="1821"/>
    </location>
</feature>
<feature type="region of interest" description="Disordered" evidence="4">
    <location>
        <begin position="1114"/>
        <end position="1171"/>
    </location>
</feature>
<feature type="compositionally biased region" description="Basic and acidic residues" evidence="4">
    <location>
        <begin position="1695"/>
        <end position="1716"/>
    </location>
</feature>
<feature type="compositionally biased region" description="Low complexity" evidence="4">
    <location>
        <begin position="1316"/>
        <end position="1330"/>
    </location>
</feature>
<keyword evidence="2" id="KW-0677">Repeat</keyword>
<dbReference type="SUPFAM" id="SSF47031">
    <property type="entry name" value="Second domain of FERM"/>
    <property type="match status" value="1"/>
</dbReference>
<feature type="region of interest" description="Disordered" evidence="4">
    <location>
        <begin position="1533"/>
        <end position="1574"/>
    </location>
</feature>
<dbReference type="SMART" id="SM01195">
    <property type="entry name" value="FA"/>
    <property type="match status" value="1"/>
</dbReference>
<dbReference type="Gene3D" id="2.30.29.30">
    <property type="entry name" value="Pleckstrin-homology domain (PH domain)/Phosphotyrosine-binding domain (PTB)"/>
    <property type="match status" value="1"/>
</dbReference>
<feature type="region of interest" description="Disordered" evidence="4">
    <location>
        <begin position="2120"/>
        <end position="2177"/>
    </location>
</feature>
<feature type="region of interest" description="Disordered" evidence="4">
    <location>
        <begin position="988"/>
        <end position="1030"/>
    </location>
</feature>
<feature type="domain" description="FERM" evidence="5">
    <location>
        <begin position="19"/>
        <end position="298"/>
    </location>
</feature>
<feature type="region of interest" description="Disordered" evidence="4">
    <location>
        <begin position="1836"/>
        <end position="1871"/>
    </location>
</feature>
<feature type="compositionally biased region" description="Basic and acidic residues" evidence="4">
    <location>
        <begin position="1373"/>
        <end position="1386"/>
    </location>
</feature>
<dbReference type="InterPro" id="IPR035963">
    <property type="entry name" value="FERM_2"/>
</dbReference>
<feature type="region of interest" description="Disordered" evidence="4">
    <location>
        <begin position="1185"/>
        <end position="1260"/>
    </location>
</feature>
<dbReference type="EMBL" id="UXSR01000032">
    <property type="protein sequence ID" value="VDD74388.1"/>
    <property type="molecule type" value="Genomic_DNA"/>
</dbReference>
<feature type="region of interest" description="Disordered" evidence="4">
    <location>
        <begin position="742"/>
        <end position="769"/>
    </location>
</feature>
<evidence type="ECO:0000256" key="3">
    <source>
        <dbReference type="SAM" id="Coils"/>
    </source>
</evidence>
<evidence type="ECO:0000313" key="6">
    <source>
        <dbReference type="EMBL" id="VDD74388.1"/>
    </source>
</evidence>
<feature type="region of interest" description="Disordered" evidence="4">
    <location>
        <begin position="786"/>
        <end position="810"/>
    </location>
</feature>
<dbReference type="Pfam" id="PF09379">
    <property type="entry name" value="FERM_N"/>
    <property type="match status" value="1"/>
</dbReference>
<dbReference type="STRING" id="53468.A0A158QS65"/>
<evidence type="ECO:0000256" key="4">
    <source>
        <dbReference type="SAM" id="MobiDB-lite"/>
    </source>
</evidence>
<feature type="region of interest" description="Disordered" evidence="4">
    <location>
        <begin position="1361"/>
        <end position="1513"/>
    </location>
</feature>
<feature type="compositionally biased region" description="Basic and acidic residues" evidence="4">
    <location>
        <begin position="465"/>
        <end position="475"/>
    </location>
</feature>
<gene>
    <name evidence="6" type="ORF">MCOS_LOCUS391</name>
</gene>